<dbReference type="OrthoDB" id="214423at2157"/>
<feature type="transmembrane region" description="Helical" evidence="1">
    <location>
        <begin position="32"/>
        <end position="57"/>
    </location>
</feature>
<dbReference type="EMBL" id="FOYT01000001">
    <property type="protein sequence ID" value="SFR37937.1"/>
    <property type="molecule type" value="Genomic_DNA"/>
</dbReference>
<sequence>MAEEDSPSALRQVYRTVTPGYKSHPDAEMNSVGWVIFLVMVAVMLPLLPFLVAVWVVTKLIDYVSRGGGRTET</sequence>
<evidence type="ECO:0000313" key="3">
    <source>
        <dbReference type="Proteomes" id="UP000198531"/>
    </source>
</evidence>
<dbReference type="InterPro" id="IPR055957">
    <property type="entry name" value="DUF7535"/>
</dbReference>
<name>A0A1I6G7A3_9EURY</name>
<keyword evidence="3" id="KW-1185">Reference proteome</keyword>
<accession>A0A1I6G7A3</accession>
<dbReference type="STRING" id="553469.SAMN04487947_0663"/>
<dbReference type="AlphaFoldDB" id="A0A1I6G7A3"/>
<keyword evidence="1" id="KW-1133">Transmembrane helix</keyword>
<gene>
    <name evidence="2" type="ORF">SAMN04487947_0663</name>
</gene>
<protein>
    <submittedName>
        <fullName evidence="2">Uncharacterized protein</fullName>
    </submittedName>
</protein>
<keyword evidence="1" id="KW-0472">Membrane</keyword>
<evidence type="ECO:0000313" key="2">
    <source>
        <dbReference type="EMBL" id="SFR37937.1"/>
    </source>
</evidence>
<keyword evidence="1" id="KW-0812">Transmembrane</keyword>
<dbReference type="RefSeq" id="WP_089804559.1">
    <property type="nucleotide sequence ID" value="NZ_FOYT01000001.1"/>
</dbReference>
<dbReference type="Proteomes" id="UP000198531">
    <property type="component" value="Unassembled WGS sequence"/>
</dbReference>
<organism evidence="2 3">
    <name type="scientific">Halogeometricum rufum</name>
    <dbReference type="NCBI Taxonomy" id="553469"/>
    <lineage>
        <taxon>Archaea</taxon>
        <taxon>Methanobacteriati</taxon>
        <taxon>Methanobacteriota</taxon>
        <taxon>Stenosarchaea group</taxon>
        <taxon>Halobacteria</taxon>
        <taxon>Halobacteriales</taxon>
        <taxon>Haloferacaceae</taxon>
        <taxon>Halogeometricum</taxon>
    </lineage>
</organism>
<proteinExistence type="predicted"/>
<reference evidence="3" key="1">
    <citation type="submission" date="2016-10" db="EMBL/GenBank/DDBJ databases">
        <authorList>
            <person name="Varghese N."/>
            <person name="Submissions S."/>
        </authorList>
    </citation>
    <scope>NUCLEOTIDE SEQUENCE [LARGE SCALE GENOMIC DNA]</scope>
    <source>
        <strain evidence="3">CGMCC 1.7736</strain>
    </source>
</reference>
<evidence type="ECO:0000256" key="1">
    <source>
        <dbReference type="SAM" id="Phobius"/>
    </source>
</evidence>
<dbReference type="Pfam" id="PF24379">
    <property type="entry name" value="DUF7535"/>
    <property type="match status" value="1"/>
</dbReference>